<evidence type="ECO:0000313" key="1">
    <source>
        <dbReference type="EMBL" id="CAB4942131.1"/>
    </source>
</evidence>
<organism evidence="1">
    <name type="scientific">freshwater metagenome</name>
    <dbReference type="NCBI Taxonomy" id="449393"/>
    <lineage>
        <taxon>unclassified sequences</taxon>
        <taxon>metagenomes</taxon>
        <taxon>ecological metagenomes</taxon>
    </lineage>
</organism>
<dbReference type="AlphaFoldDB" id="A0A6J7JHW4"/>
<sequence length="115" mass="12853">MHDLLVGLAQVREEPSDVLPVLRTRAEDIRGHAVEQRLDELLDARDVELKAIHGIGVGLGVPGDLADVRVAVLAEEQVIAVFHRRECRIHEQRHEPVPHEFELLDDLGPNEAEPV</sequence>
<protein>
    <submittedName>
        <fullName evidence="1">Unannotated protein</fullName>
    </submittedName>
</protein>
<gene>
    <name evidence="1" type="ORF">UFOPK3772_01007</name>
</gene>
<accession>A0A6J7JHW4</accession>
<name>A0A6J7JHW4_9ZZZZ</name>
<proteinExistence type="predicted"/>
<reference evidence="1" key="1">
    <citation type="submission" date="2020-05" db="EMBL/GenBank/DDBJ databases">
        <authorList>
            <person name="Chiriac C."/>
            <person name="Salcher M."/>
            <person name="Ghai R."/>
            <person name="Kavagutti S V."/>
        </authorList>
    </citation>
    <scope>NUCLEOTIDE SEQUENCE</scope>
</reference>
<dbReference type="EMBL" id="CAFBNE010000023">
    <property type="protein sequence ID" value="CAB4942131.1"/>
    <property type="molecule type" value="Genomic_DNA"/>
</dbReference>